<dbReference type="PANTHER" id="PTHR10173:SF52">
    <property type="entry name" value="METHIONINE-R-SULFOXIDE REDUCTASE B1"/>
    <property type="match status" value="1"/>
</dbReference>
<dbReference type="AlphaFoldDB" id="E8V2H3"/>
<dbReference type="GO" id="GO:0030091">
    <property type="term" value="P:protein repair"/>
    <property type="evidence" value="ECO:0007669"/>
    <property type="project" value="InterPro"/>
</dbReference>
<keyword evidence="10" id="KW-1185">Reference proteome</keyword>
<evidence type="ECO:0000313" key="9">
    <source>
        <dbReference type="EMBL" id="ADV82391.1"/>
    </source>
</evidence>
<dbReference type="SUPFAM" id="SSF51316">
    <property type="entry name" value="Mss4-like"/>
    <property type="match status" value="1"/>
</dbReference>
<comment type="catalytic activity">
    <reaction evidence="7">
        <text>L-methionyl-[protein] + [thioredoxin]-disulfide + H2O = L-methionyl-(R)-S-oxide-[protein] + [thioredoxin]-dithiol</text>
        <dbReference type="Rhea" id="RHEA:24164"/>
        <dbReference type="Rhea" id="RHEA-COMP:10698"/>
        <dbReference type="Rhea" id="RHEA-COMP:10700"/>
        <dbReference type="Rhea" id="RHEA-COMP:12313"/>
        <dbReference type="Rhea" id="RHEA-COMP:12314"/>
        <dbReference type="ChEBI" id="CHEBI:15377"/>
        <dbReference type="ChEBI" id="CHEBI:16044"/>
        <dbReference type="ChEBI" id="CHEBI:29950"/>
        <dbReference type="ChEBI" id="CHEBI:45764"/>
        <dbReference type="ChEBI" id="CHEBI:50058"/>
        <dbReference type="EC" id="1.8.4.12"/>
    </reaction>
</comment>
<evidence type="ECO:0000256" key="6">
    <source>
        <dbReference type="ARBA" id="ARBA00023002"/>
    </source>
</evidence>
<dbReference type="Pfam" id="PF01641">
    <property type="entry name" value="SelR"/>
    <property type="match status" value="1"/>
</dbReference>
<dbReference type="NCBIfam" id="TIGR00357">
    <property type="entry name" value="peptide-methionine (R)-S-oxide reductase MsrB"/>
    <property type="match status" value="1"/>
</dbReference>
<dbReference type="GO" id="GO:0005737">
    <property type="term" value="C:cytoplasm"/>
    <property type="evidence" value="ECO:0007669"/>
    <property type="project" value="TreeGrafter"/>
</dbReference>
<keyword evidence="4" id="KW-0479">Metal-binding</keyword>
<proteinExistence type="inferred from homology"/>
<dbReference type="OrthoDB" id="9785497at2"/>
<reference evidence="9 10" key="1">
    <citation type="journal article" date="2012" name="Stand. Genomic Sci.">
        <title>Complete genome sequence of Terriglobus saanensis type strain SP1PR4(T), an Acidobacteria from tundra soil.</title>
        <authorList>
            <person name="Rawat S.R."/>
            <person name="Mannisto M.K."/>
            <person name="Starovoytov V."/>
            <person name="Goodwin L."/>
            <person name="Nolan M."/>
            <person name="Hauser L."/>
            <person name="Land M."/>
            <person name="Davenport K.W."/>
            <person name="Woyke T."/>
            <person name="Haggblom M.M."/>
        </authorList>
    </citation>
    <scope>NUCLEOTIDE SEQUENCE</scope>
    <source>
        <strain evidence="10">ATCC BAA-1853 / DSM 23119 / SP1PR4</strain>
    </source>
</reference>
<dbReference type="GO" id="GO:0006979">
    <property type="term" value="P:response to oxidative stress"/>
    <property type="evidence" value="ECO:0007669"/>
    <property type="project" value="InterPro"/>
</dbReference>
<sequence length="209" mass="22836">MSEFLKQSEETASREAAVKIQTRRTFLATSAAAVGALAVWSLRKPLIAAAAGGKRDSLPATVTIIDFASNGKPTGKVTVPTVSKPDAEWKHELSSISYEVARHEGTERPYTGNSWDLHDRGLFRCICCDTALFSSDTKFDSGTGWPSFWQVLAKENVVEKTDSTLGMERTEVSCKRCAAHLGHVFDDGPRPTGLRYCMNSASMRFAKLA</sequence>
<evidence type="ECO:0000313" key="10">
    <source>
        <dbReference type="Proteomes" id="UP000006844"/>
    </source>
</evidence>
<accession>E8V2H3</accession>
<dbReference type="InterPro" id="IPR006311">
    <property type="entry name" value="TAT_signal"/>
</dbReference>
<dbReference type="Gene3D" id="2.170.150.20">
    <property type="entry name" value="Peptide methionine sulfoxide reductase"/>
    <property type="match status" value="1"/>
</dbReference>
<dbReference type="InterPro" id="IPR002579">
    <property type="entry name" value="Met_Sox_Rdtase_MsrB_dom"/>
</dbReference>
<name>E8V2H3_TERSS</name>
<evidence type="ECO:0000259" key="8">
    <source>
        <dbReference type="PROSITE" id="PS51790"/>
    </source>
</evidence>
<keyword evidence="6 9" id="KW-0560">Oxidoreductase</keyword>
<comment type="similarity">
    <text evidence="2">Belongs to the MsrB Met sulfoxide reductase family.</text>
</comment>
<evidence type="ECO:0000256" key="2">
    <source>
        <dbReference type="ARBA" id="ARBA00007174"/>
    </source>
</evidence>
<dbReference type="RefSeq" id="WP_013568124.1">
    <property type="nucleotide sequence ID" value="NC_014963.1"/>
</dbReference>
<evidence type="ECO:0000256" key="7">
    <source>
        <dbReference type="ARBA" id="ARBA00048488"/>
    </source>
</evidence>
<feature type="domain" description="MsrB" evidence="8">
    <location>
        <begin position="86"/>
        <end position="208"/>
    </location>
</feature>
<gene>
    <name evidence="9" type="ordered locus">AciPR4_1570</name>
</gene>
<evidence type="ECO:0000256" key="3">
    <source>
        <dbReference type="ARBA" id="ARBA00012499"/>
    </source>
</evidence>
<evidence type="ECO:0000256" key="1">
    <source>
        <dbReference type="ARBA" id="ARBA00001947"/>
    </source>
</evidence>
<dbReference type="GO" id="GO:0033743">
    <property type="term" value="F:peptide-methionine (R)-S-oxide reductase activity"/>
    <property type="evidence" value="ECO:0007669"/>
    <property type="project" value="UniProtKB-EC"/>
</dbReference>
<dbReference type="Proteomes" id="UP000006844">
    <property type="component" value="Chromosome"/>
</dbReference>
<dbReference type="EMBL" id="CP002467">
    <property type="protein sequence ID" value="ADV82391.1"/>
    <property type="molecule type" value="Genomic_DNA"/>
</dbReference>
<dbReference type="GO" id="GO:0046872">
    <property type="term" value="F:metal ion binding"/>
    <property type="evidence" value="ECO:0007669"/>
    <property type="project" value="UniProtKB-KW"/>
</dbReference>
<keyword evidence="5" id="KW-0862">Zinc</keyword>
<dbReference type="InterPro" id="IPR028427">
    <property type="entry name" value="Met_Sox_Rdtase_MsrB"/>
</dbReference>
<dbReference type="KEGG" id="tsa:AciPR4_1570"/>
<evidence type="ECO:0000256" key="4">
    <source>
        <dbReference type="ARBA" id="ARBA00022723"/>
    </source>
</evidence>
<dbReference type="PROSITE" id="PS51318">
    <property type="entry name" value="TAT"/>
    <property type="match status" value="1"/>
</dbReference>
<protein>
    <recommendedName>
        <fullName evidence="3">peptide-methionine (R)-S-oxide reductase</fullName>
        <ecNumber evidence="3">1.8.4.12</ecNumber>
    </recommendedName>
</protein>
<dbReference type="PANTHER" id="PTHR10173">
    <property type="entry name" value="METHIONINE SULFOXIDE REDUCTASE"/>
    <property type="match status" value="1"/>
</dbReference>
<dbReference type="PROSITE" id="PS51790">
    <property type="entry name" value="MSRB"/>
    <property type="match status" value="1"/>
</dbReference>
<dbReference type="STRING" id="401053.AciPR4_1570"/>
<comment type="cofactor">
    <cofactor evidence="1">
        <name>Zn(2+)</name>
        <dbReference type="ChEBI" id="CHEBI:29105"/>
    </cofactor>
</comment>
<dbReference type="InterPro" id="IPR011057">
    <property type="entry name" value="Mss4-like_sf"/>
</dbReference>
<dbReference type="eggNOG" id="COG0229">
    <property type="taxonomic scope" value="Bacteria"/>
</dbReference>
<dbReference type="EC" id="1.8.4.12" evidence="3"/>
<evidence type="ECO:0000256" key="5">
    <source>
        <dbReference type="ARBA" id="ARBA00022833"/>
    </source>
</evidence>
<dbReference type="HOGENOM" id="CLU_031040_8_2_0"/>
<organism evidence="9 10">
    <name type="scientific">Terriglobus saanensis (strain ATCC BAA-1853 / DSM 23119 / SP1PR4)</name>
    <dbReference type="NCBI Taxonomy" id="401053"/>
    <lineage>
        <taxon>Bacteria</taxon>
        <taxon>Pseudomonadati</taxon>
        <taxon>Acidobacteriota</taxon>
        <taxon>Terriglobia</taxon>
        <taxon>Terriglobales</taxon>
        <taxon>Acidobacteriaceae</taxon>
        <taxon>Terriglobus</taxon>
    </lineage>
</organism>
<dbReference type="FunFam" id="2.170.150.20:FF:000001">
    <property type="entry name" value="Peptide methionine sulfoxide reductase MsrB"/>
    <property type="match status" value="1"/>
</dbReference>